<dbReference type="PROSITE" id="PS00420">
    <property type="entry name" value="SRCR_1"/>
    <property type="match status" value="2"/>
</dbReference>
<feature type="disulfide bond" evidence="5">
    <location>
        <begin position="410"/>
        <end position="420"/>
    </location>
</feature>
<dbReference type="InterPro" id="IPR001190">
    <property type="entry name" value="SRCR"/>
</dbReference>
<dbReference type="SMART" id="SM00202">
    <property type="entry name" value="SR"/>
    <property type="match status" value="3"/>
</dbReference>
<name>A0A9W3ABI3_BIOGL</name>
<keyword evidence="3 5" id="KW-1015">Disulfide bond</keyword>
<organism evidence="7 8">
    <name type="scientific">Biomphalaria glabrata</name>
    <name type="common">Bloodfluke planorb</name>
    <name type="synonym">Freshwater snail</name>
    <dbReference type="NCBI Taxonomy" id="6526"/>
    <lineage>
        <taxon>Eukaryota</taxon>
        <taxon>Metazoa</taxon>
        <taxon>Spiralia</taxon>
        <taxon>Lophotrochozoa</taxon>
        <taxon>Mollusca</taxon>
        <taxon>Gastropoda</taxon>
        <taxon>Heterobranchia</taxon>
        <taxon>Euthyneura</taxon>
        <taxon>Panpulmonata</taxon>
        <taxon>Hygrophila</taxon>
        <taxon>Lymnaeoidea</taxon>
        <taxon>Planorbidae</taxon>
        <taxon>Biomphalaria</taxon>
    </lineage>
</organism>
<keyword evidence="7" id="KW-1185">Reference proteome</keyword>
<dbReference type="PANTHER" id="PTHR19331">
    <property type="entry name" value="SCAVENGER RECEPTOR DOMAIN-CONTAINING"/>
    <property type="match status" value="1"/>
</dbReference>
<reference evidence="8" key="1">
    <citation type="submission" date="2025-08" db="UniProtKB">
        <authorList>
            <consortium name="RefSeq"/>
        </authorList>
    </citation>
    <scope>IDENTIFICATION</scope>
</reference>
<dbReference type="PANTHER" id="PTHR19331:SF465">
    <property type="entry name" value="EGG PEPTIDE SPERACT RECEPTOR"/>
    <property type="match status" value="1"/>
</dbReference>
<protein>
    <submittedName>
        <fullName evidence="8">Neurotrypsin-like</fullName>
    </submittedName>
</protein>
<evidence type="ECO:0000256" key="4">
    <source>
        <dbReference type="ARBA" id="ARBA00023180"/>
    </source>
</evidence>
<dbReference type="Pfam" id="PF00530">
    <property type="entry name" value="SRCR"/>
    <property type="match status" value="3"/>
</dbReference>
<proteinExistence type="predicted"/>
<dbReference type="GO" id="GO:0016020">
    <property type="term" value="C:membrane"/>
    <property type="evidence" value="ECO:0007669"/>
    <property type="project" value="InterPro"/>
</dbReference>
<dbReference type="RefSeq" id="XP_055884615.1">
    <property type="nucleotide sequence ID" value="XM_056028640.1"/>
</dbReference>
<evidence type="ECO:0000259" key="6">
    <source>
        <dbReference type="PROSITE" id="PS50287"/>
    </source>
</evidence>
<evidence type="ECO:0000256" key="5">
    <source>
        <dbReference type="PROSITE-ProRule" id="PRU00196"/>
    </source>
</evidence>
<dbReference type="SUPFAM" id="SSF56487">
    <property type="entry name" value="SRCR-like"/>
    <property type="match status" value="3"/>
</dbReference>
<dbReference type="InterPro" id="IPR000742">
    <property type="entry name" value="EGF"/>
</dbReference>
<accession>A0A9W3ABI3</accession>
<feature type="domain" description="SRCR" evidence="6">
    <location>
        <begin position="339"/>
        <end position="441"/>
    </location>
</feature>
<evidence type="ECO:0000313" key="7">
    <source>
        <dbReference type="Proteomes" id="UP001165740"/>
    </source>
</evidence>
<evidence type="ECO:0000256" key="2">
    <source>
        <dbReference type="ARBA" id="ARBA00022737"/>
    </source>
</evidence>
<dbReference type="OMA" id="HWDLREA"/>
<dbReference type="Gene3D" id="2.170.300.10">
    <property type="entry name" value="Tie2 ligand-binding domain superfamily"/>
    <property type="match status" value="1"/>
</dbReference>
<feature type="domain" description="SRCR" evidence="6">
    <location>
        <begin position="42"/>
        <end position="144"/>
    </location>
</feature>
<dbReference type="OrthoDB" id="6156774at2759"/>
<dbReference type="PROSITE" id="PS50287">
    <property type="entry name" value="SRCR_2"/>
    <property type="match status" value="3"/>
</dbReference>
<feature type="disulfide bond" evidence="5">
    <location>
        <begin position="255"/>
        <end position="265"/>
    </location>
</feature>
<dbReference type="PRINTS" id="PR00258">
    <property type="entry name" value="SPERACTRCPTR"/>
</dbReference>
<dbReference type="FunFam" id="3.10.250.10:FF:000005">
    <property type="entry name" value="Neurotrypsin isoform A"/>
    <property type="match status" value="2"/>
</dbReference>
<evidence type="ECO:0000256" key="3">
    <source>
        <dbReference type="ARBA" id="ARBA00023157"/>
    </source>
</evidence>
<dbReference type="SMART" id="SM00181">
    <property type="entry name" value="EGF"/>
    <property type="match status" value="5"/>
</dbReference>
<dbReference type="FunFam" id="3.10.250.10:FF:000032">
    <property type="entry name" value="Si:dkey-14d8.20"/>
    <property type="match status" value="1"/>
</dbReference>
<sequence length="582" mass="65128">MKKMMLEFSIIWFDLNLVKMILWLLLGTFNLMQCQAITDLQIRLRHGENRFEGTVEVFYNNTWGYVCDDDWTQLEAEVVCHMLSYQRSGAKALRDNEFHSNHIYGYLLDQVSCQANKSTLDDCSHSAWGKHDCNPTEKAGVICASACSWPCSETGCDSKTGLCVSCIPGYEGDFCNITINDLQIRLRDGQNRFEGTVEVFYNNTWGYVCDDKWSQLDAEVVCHMLGYQRSGAKDVGTNRFNSNHLYDFLLDEVSCQANESTLDSCSHSAWGKHDCKPSEKAGVICANACDGTHFGLNCKENCSSQCSKSVCDSKTGRCKECIPGYKGRFCNIPIDPLPIRLRDGQNRFEGTVEVFYNNTWGYVCDDDWSQSAAEVVCHMLGYQRSGAEAVCNNEFKSNQSYNYLLDDVSCQANVSTLNACYHSEWGQHNCSPKEKAGVICANDCDETHFELNCKENCSSQCSQTVCDSKTGRCIECIPGFEGDFCDIPCNGTYFGPNCKEKCSTQCSETVCDSKTGSCMACIPGFDGDFCNISCDETHFGPNCKENCSSQCSQTVCDSKTGRCMTCIRDFEGDFCNICKYRK</sequence>
<evidence type="ECO:0000313" key="8">
    <source>
        <dbReference type="RefSeq" id="XP_055884615.1"/>
    </source>
</evidence>
<comment type="caution">
    <text evidence="5">Lacks conserved residue(s) required for the propagation of feature annotation.</text>
</comment>
<dbReference type="GeneID" id="106064849"/>
<dbReference type="Gene3D" id="3.10.250.10">
    <property type="entry name" value="SRCR-like domain"/>
    <property type="match status" value="3"/>
</dbReference>
<keyword evidence="1" id="KW-0732">Signal</keyword>
<dbReference type="Proteomes" id="UP001165740">
    <property type="component" value="Chromosome 5"/>
</dbReference>
<dbReference type="InterPro" id="IPR036772">
    <property type="entry name" value="SRCR-like_dom_sf"/>
</dbReference>
<feature type="domain" description="SRCR" evidence="6">
    <location>
        <begin position="184"/>
        <end position="286"/>
    </location>
</feature>
<keyword evidence="2" id="KW-0677">Repeat</keyword>
<feature type="disulfide bond" evidence="5">
    <location>
        <begin position="113"/>
        <end position="123"/>
    </location>
</feature>
<dbReference type="AlphaFoldDB" id="A0A9W3ABI3"/>
<evidence type="ECO:0000256" key="1">
    <source>
        <dbReference type="ARBA" id="ARBA00022729"/>
    </source>
</evidence>
<gene>
    <name evidence="8" type="primary">LOC106064849</name>
</gene>
<keyword evidence="4" id="KW-0325">Glycoprotein</keyword>